<evidence type="ECO:0000256" key="1">
    <source>
        <dbReference type="SAM" id="SignalP"/>
    </source>
</evidence>
<evidence type="ECO:0000313" key="3">
    <source>
        <dbReference type="EMBL" id="QEC62614.1"/>
    </source>
</evidence>
<dbReference type="Pfam" id="PF05048">
    <property type="entry name" value="NosD"/>
    <property type="match status" value="1"/>
</dbReference>
<feature type="domain" description="Periplasmic copper-binding protein NosD beta helix" evidence="2">
    <location>
        <begin position="216"/>
        <end position="362"/>
    </location>
</feature>
<keyword evidence="1" id="KW-0732">Signal</keyword>
<dbReference type="SMART" id="SM00710">
    <property type="entry name" value="PbH1"/>
    <property type="match status" value="7"/>
</dbReference>
<organism evidence="3 4">
    <name type="scientific">Mucilaginibacter ginsenosidivorans</name>
    <dbReference type="NCBI Taxonomy" id="398053"/>
    <lineage>
        <taxon>Bacteria</taxon>
        <taxon>Pseudomonadati</taxon>
        <taxon>Bacteroidota</taxon>
        <taxon>Sphingobacteriia</taxon>
        <taxon>Sphingobacteriales</taxon>
        <taxon>Sphingobacteriaceae</taxon>
        <taxon>Mucilaginibacter</taxon>
    </lineage>
</organism>
<dbReference type="EMBL" id="CP042436">
    <property type="protein sequence ID" value="QEC62614.1"/>
    <property type="molecule type" value="Genomic_DNA"/>
</dbReference>
<dbReference type="InterPro" id="IPR007742">
    <property type="entry name" value="NosD_dom"/>
</dbReference>
<keyword evidence="4" id="KW-1185">Reference proteome</keyword>
<dbReference type="InterPro" id="IPR011050">
    <property type="entry name" value="Pectin_lyase_fold/virulence"/>
</dbReference>
<dbReference type="KEGG" id="mgin:FRZ54_08445"/>
<proteinExistence type="predicted"/>
<dbReference type="InterPro" id="IPR006626">
    <property type="entry name" value="PbH1"/>
</dbReference>
<dbReference type="InterPro" id="IPR012334">
    <property type="entry name" value="Pectin_lyas_fold"/>
</dbReference>
<sequence length="423" mass="46137">MKKLLIVVIIFFTAKAYADDTLRLQALIDAGNVKLPAHHAPYSITSLILRHSLDANGNVFRCILPDGEGFIMKKRGIKLSNAEIYGGDDFTNPSGASGVQLNGDHDTVENVYIHKFSAYAIIGGNGDNSVVRNCKFADIGYSCMFLVTRTHPVKGGIVSGNTFDQSMMNPGTIPQPALMLRGSKVNPSAGWKVYNNTFIMPFSPKELSAECFELRGAPYSEIHHNTCTGGTIGISVVQNDFVQTYANKCFKQREEGIEYADSNNGMIRDNLISDQDNLGIMIDGFAPLGCRFDTLLNNTISKCRGIGIQLYKDTYDTYISNCNISAKTKALNIQGAHGVTLQNCTFTGNGYGSTAIFLDNSKGKITMRGGSMNGFEHKLFIYANKQVKTDDVVIDGVRGNNNIKESDKSLSGGGEIGRNIRIR</sequence>
<dbReference type="AlphaFoldDB" id="A0A5B8UU90"/>
<evidence type="ECO:0000313" key="4">
    <source>
        <dbReference type="Proteomes" id="UP000321479"/>
    </source>
</evidence>
<name>A0A5B8UU90_9SPHI</name>
<dbReference type="SUPFAM" id="SSF51126">
    <property type="entry name" value="Pectin lyase-like"/>
    <property type="match status" value="1"/>
</dbReference>
<dbReference type="Gene3D" id="2.160.20.10">
    <property type="entry name" value="Single-stranded right-handed beta-helix, Pectin lyase-like"/>
    <property type="match status" value="2"/>
</dbReference>
<gene>
    <name evidence="3" type="ORF">FRZ54_08445</name>
</gene>
<accession>A0A5B8UU90</accession>
<feature type="chain" id="PRO_5023105069" description="Periplasmic copper-binding protein NosD beta helix domain-containing protein" evidence="1">
    <location>
        <begin position="19"/>
        <end position="423"/>
    </location>
</feature>
<protein>
    <recommendedName>
        <fullName evidence="2">Periplasmic copper-binding protein NosD beta helix domain-containing protein</fullName>
    </recommendedName>
</protein>
<dbReference type="RefSeq" id="WP_147031191.1">
    <property type="nucleotide sequence ID" value="NZ_CP042436.1"/>
</dbReference>
<reference evidence="3 4" key="1">
    <citation type="journal article" date="2017" name="Curr. Microbiol.">
        <title>Mucilaginibacter ginsenosidivorans sp. nov., Isolated from Soil of Ginseng Field.</title>
        <authorList>
            <person name="Kim M.M."/>
            <person name="Siddiqi M.Z."/>
            <person name="Im W.T."/>
        </authorList>
    </citation>
    <scope>NUCLEOTIDE SEQUENCE [LARGE SCALE GENOMIC DNA]</scope>
    <source>
        <strain evidence="3 4">Gsoil 3017</strain>
    </source>
</reference>
<dbReference type="Proteomes" id="UP000321479">
    <property type="component" value="Chromosome"/>
</dbReference>
<feature type="signal peptide" evidence="1">
    <location>
        <begin position="1"/>
        <end position="18"/>
    </location>
</feature>
<evidence type="ECO:0000259" key="2">
    <source>
        <dbReference type="Pfam" id="PF05048"/>
    </source>
</evidence>